<protein>
    <recommendedName>
        <fullName evidence="1">BTB domain-containing protein</fullName>
    </recommendedName>
</protein>
<dbReference type="Pfam" id="PF00651">
    <property type="entry name" value="BTB"/>
    <property type="match status" value="1"/>
</dbReference>
<dbReference type="PANTHER" id="PTHR47843">
    <property type="entry name" value="BTB DOMAIN-CONTAINING PROTEIN-RELATED"/>
    <property type="match status" value="1"/>
</dbReference>
<dbReference type="EMBL" id="JBEFKJ010000001">
    <property type="protein sequence ID" value="KAL2048362.1"/>
    <property type="molecule type" value="Genomic_DNA"/>
</dbReference>
<dbReference type="SUPFAM" id="SSF54695">
    <property type="entry name" value="POZ domain"/>
    <property type="match status" value="1"/>
</dbReference>
<evidence type="ECO:0000313" key="2">
    <source>
        <dbReference type="EMBL" id="KAL2048362.1"/>
    </source>
</evidence>
<evidence type="ECO:0000313" key="3">
    <source>
        <dbReference type="Proteomes" id="UP001590950"/>
    </source>
</evidence>
<dbReference type="InterPro" id="IPR011333">
    <property type="entry name" value="SKP1/BTB/POZ_sf"/>
</dbReference>
<dbReference type="Proteomes" id="UP001590950">
    <property type="component" value="Unassembled WGS sequence"/>
</dbReference>
<reference evidence="2 3" key="1">
    <citation type="submission" date="2024-09" db="EMBL/GenBank/DDBJ databases">
        <title>Rethinking Asexuality: The Enigmatic Case of Functional Sexual Genes in Lepraria (Stereocaulaceae).</title>
        <authorList>
            <person name="Doellman M."/>
            <person name="Sun Y."/>
            <person name="Barcenas-Pena A."/>
            <person name="Lumbsch H.T."/>
            <person name="Grewe F."/>
        </authorList>
    </citation>
    <scope>NUCLEOTIDE SEQUENCE [LARGE SCALE GENOMIC DNA]</scope>
    <source>
        <strain evidence="2 3">Mercado 3170</strain>
    </source>
</reference>
<proteinExistence type="predicted"/>
<gene>
    <name evidence="2" type="ORF">N7G274_000273</name>
</gene>
<accession>A0ABR4AU20</accession>
<name>A0ABR4AU20_9LECA</name>
<keyword evidence="3" id="KW-1185">Reference proteome</keyword>
<dbReference type="PANTHER" id="PTHR47843:SF5">
    <property type="entry name" value="BTB_POZ DOMAIN PROTEIN"/>
    <property type="match status" value="1"/>
</dbReference>
<evidence type="ECO:0000259" key="1">
    <source>
        <dbReference type="PROSITE" id="PS50097"/>
    </source>
</evidence>
<dbReference type="PROSITE" id="PS50097">
    <property type="entry name" value="BTB"/>
    <property type="match status" value="1"/>
</dbReference>
<comment type="caution">
    <text evidence="2">The sequence shown here is derived from an EMBL/GenBank/DDBJ whole genome shotgun (WGS) entry which is preliminary data.</text>
</comment>
<sequence length="226" mass="26373">MVEPLRDRSSEEYKAAMAHLYDDRSDADLTIICGDKMVKVHSLALWPRSPYFHRMCKGGFKEASTGIIELKEEDPFLLGRMLSYCYMMGWTSRKHEDETTWISDLDTMVRMYTVGDKYDIQGLKEEAKERFSEHTSQINSKLVYDFLGCLPKIYQDVLPHDRELRNAAVIFGTKIWQMLWSIPEFKDNLNGYDDFINDVVMQLREESFLDMECQECGSTGKWVING</sequence>
<dbReference type="CDD" id="cd18186">
    <property type="entry name" value="BTB_POZ_ZBTB_KLHL-like"/>
    <property type="match status" value="1"/>
</dbReference>
<dbReference type="InterPro" id="IPR000210">
    <property type="entry name" value="BTB/POZ_dom"/>
</dbReference>
<feature type="domain" description="BTB" evidence="1">
    <location>
        <begin position="27"/>
        <end position="86"/>
    </location>
</feature>
<dbReference type="SMART" id="SM00225">
    <property type="entry name" value="BTB"/>
    <property type="match status" value="1"/>
</dbReference>
<organism evidence="2 3">
    <name type="scientific">Stereocaulon virgatum</name>
    <dbReference type="NCBI Taxonomy" id="373712"/>
    <lineage>
        <taxon>Eukaryota</taxon>
        <taxon>Fungi</taxon>
        <taxon>Dikarya</taxon>
        <taxon>Ascomycota</taxon>
        <taxon>Pezizomycotina</taxon>
        <taxon>Lecanoromycetes</taxon>
        <taxon>OSLEUM clade</taxon>
        <taxon>Lecanoromycetidae</taxon>
        <taxon>Lecanorales</taxon>
        <taxon>Lecanorineae</taxon>
        <taxon>Stereocaulaceae</taxon>
        <taxon>Stereocaulon</taxon>
    </lineage>
</organism>
<dbReference type="Gene3D" id="3.30.710.10">
    <property type="entry name" value="Potassium Channel Kv1.1, Chain A"/>
    <property type="match status" value="1"/>
</dbReference>